<reference evidence="1 2" key="1">
    <citation type="submission" date="2024-01" db="EMBL/GenBank/DDBJ databases">
        <title>The genomes of 5 underutilized Papilionoideae crops provide insights into root nodulation and disease resistance.</title>
        <authorList>
            <person name="Yuan L."/>
        </authorList>
    </citation>
    <scope>NUCLEOTIDE SEQUENCE [LARGE SCALE GENOMIC DNA]</scope>
    <source>
        <strain evidence="1">LY-2023</strain>
        <tissue evidence="1">Leaf</tissue>
    </source>
</reference>
<dbReference type="AlphaFoldDB" id="A0AAN9PKS2"/>
<protein>
    <submittedName>
        <fullName evidence="1">Uncharacterized protein</fullName>
    </submittedName>
</protein>
<evidence type="ECO:0000313" key="2">
    <source>
        <dbReference type="Proteomes" id="UP001359559"/>
    </source>
</evidence>
<accession>A0AAN9PKS2</accession>
<dbReference type="EMBL" id="JAYKXN010000003">
    <property type="protein sequence ID" value="KAK7301399.1"/>
    <property type="molecule type" value="Genomic_DNA"/>
</dbReference>
<proteinExistence type="predicted"/>
<dbReference type="Proteomes" id="UP001359559">
    <property type="component" value="Unassembled WGS sequence"/>
</dbReference>
<evidence type="ECO:0000313" key="1">
    <source>
        <dbReference type="EMBL" id="KAK7301399.1"/>
    </source>
</evidence>
<keyword evidence="2" id="KW-1185">Reference proteome</keyword>
<comment type="caution">
    <text evidence="1">The sequence shown here is derived from an EMBL/GenBank/DDBJ whole genome shotgun (WGS) entry which is preliminary data.</text>
</comment>
<gene>
    <name evidence="1" type="ORF">RJT34_12262</name>
</gene>
<name>A0AAN9PKS2_CLITE</name>
<sequence length="82" mass="8755">MELVVPYLDLVVVTAARDEEWLGFIEVNAADGALVLVDVVGQSFDAVVTQLDDPVVETGEDPWALGVEGKTLHPVALGFEFG</sequence>
<organism evidence="1 2">
    <name type="scientific">Clitoria ternatea</name>
    <name type="common">Butterfly pea</name>
    <dbReference type="NCBI Taxonomy" id="43366"/>
    <lineage>
        <taxon>Eukaryota</taxon>
        <taxon>Viridiplantae</taxon>
        <taxon>Streptophyta</taxon>
        <taxon>Embryophyta</taxon>
        <taxon>Tracheophyta</taxon>
        <taxon>Spermatophyta</taxon>
        <taxon>Magnoliopsida</taxon>
        <taxon>eudicotyledons</taxon>
        <taxon>Gunneridae</taxon>
        <taxon>Pentapetalae</taxon>
        <taxon>rosids</taxon>
        <taxon>fabids</taxon>
        <taxon>Fabales</taxon>
        <taxon>Fabaceae</taxon>
        <taxon>Papilionoideae</taxon>
        <taxon>50 kb inversion clade</taxon>
        <taxon>NPAAA clade</taxon>
        <taxon>indigoferoid/millettioid clade</taxon>
        <taxon>Phaseoleae</taxon>
        <taxon>Clitoria</taxon>
    </lineage>
</organism>